<proteinExistence type="predicted"/>
<gene>
    <name evidence="1" type="ORF">F5148DRAFT_1283281</name>
</gene>
<sequence length="571" mass="62926">MAGVPLGATPINWNLGNISNHWSEYLDYLVPTRMPIDEDPILNSIPRWTAVQQPESVLVPKLAWLDPSLPGRILGELQAFLNDPGAFSIAGNPLWHSDIPDTLATRLDSLVDEIRIAGLGYSGKPVTTDIRVTMSGVALVALRGIATSFNLLLDKVSVDQSTQPNSWWNDWSMKCGEHMVLVGQDHSLELLKEMQGLQAGLLLESSTQEGFPAVLVQLGRRMLSANVRFALLFSSVAFRLAEIDRRFERGNILLVSPAYWLSSEPPEDLGMPSLEAKPLPAILTAMVLAGLNHPVIHPVACDPGNLGPFQLSDTEMDRICFLESGDTISRSGVPGEQVLSFSYKATGVLPGSRVLRRTRVQQLQQGFTPQPITCLPTSSPDLPVSREACPALGALPDPPGLPEPRHSLVLYEHVAYKGCLEAWRGTLDQTTSVLAKLFLHEHVESAHREAYAYERFLSVPQIEGIIVPKYWGTYTFLGEFYVIVLEDTGPKLRSFRNCYPGQRETIMNYARRLHNTGLGFPAAVSHFTCATGGDLRIVDFGDSFEHQCCPEGCDELKKLIRLLNEAAPYVP</sequence>
<name>A0ACC0UBN8_9AGAM</name>
<accession>A0ACC0UBN8</accession>
<protein>
    <submittedName>
        <fullName evidence="1">Uncharacterized protein</fullName>
    </submittedName>
</protein>
<dbReference type="Proteomes" id="UP001207468">
    <property type="component" value="Unassembled WGS sequence"/>
</dbReference>
<evidence type="ECO:0000313" key="2">
    <source>
        <dbReference type="Proteomes" id="UP001207468"/>
    </source>
</evidence>
<organism evidence="1 2">
    <name type="scientific">Russula earlei</name>
    <dbReference type="NCBI Taxonomy" id="71964"/>
    <lineage>
        <taxon>Eukaryota</taxon>
        <taxon>Fungi</taxon>
        <taxon>Dikarya</taxon>
        <taxon>Basidiomycota</taxon>
        <taxon>Agaricomycotina</taxon>
        <taxon>Agaricomycetes</taxon>
        <taxon>Russulales</taxon>
        <taxon>Russulaceae</taxon>
        <taxon>Russula</taxon>
    </lineage>
</organism>
<evidence type="ECO:0000313" key="1">
    <source>
        <dbReference type="EMBL" id="KAI9509134.1"/>
    </source>
</evidence>
<comment type="caution">
    <text evidence="1">The sequence shown here is derived from an EMBL/GenBank/DDBJ whole genome shotgun (WGS) entry which is preliminary data.</text>
</comment>
<keyword evidence="2" id="KW-1185">Reference proteome</keyword>
<dbReference type="EMBL" id="JAGFNK010000071">
    <property type="protein sequence ID" value="KAI9509134.1"/>
    <property type="molecule type" value="Genomic_DNA"/>
</dbReference>
<reference evidence="1" key="1">
    <citation type="submission" date="2021-03" db="EMBL/GenBank/DDBJ databases">
        <title>Evolutionary priming and transition to the ectomycorrhizal habit in an iconic lineage of mushroom-forming fungi: is preadaptation a requirement?</title>
        <authorList>
            <consortium name="DOE Joint Genome Institute"/>
            <person name="Looney B.P."/>
            <person name="Miyauchi S."/>
            <person name="Morin E."/>
            <person name="Drula E."/>
            <person name="Courty P.E."/>
            <person name="Chicoki N."/>
            <person name="Fauchery L."/>
            <person name="Kohler A."/>
            <person name="Kuo A."/>
            <person name="LaButti K."/>
            <person name="Pangilinan J."/>
            <person name="Lipzen A."/>
            <person name="Riley R."/>
            <person name="Andreopoulos W."/>
            <person name="He G."/>
            <person name="Johnson J."/>
            <person name="Barry K.W."/>
            <person name="Grigoriev I.V."/>
            <person name="Nagy L."/>
            <person name="Hibbett D."/>
            <person name="Henrissat B."/>
            <person name="Matheny P.B."/>
            <person name="Labbe J."/>
            <person name="Martin A.F."/>
        </authorList>
    </citation>
    <scope>NUCLEOTIDE SEQUENCE</scope>
    <source>
        <strain evidence="1">BPL698</strain>
    </source>
</reference>